<keyword evidence="1 5" id="KW-0245">EGF-like domain</keyword>
<proteinExistence type="predicted"/>
<feature type="disulfide bond" evidence="5">
    <location>
        <begin position="324"/>
        <end position="333"/>
    </location>
</feature>
<dbReference type="Pfam" id="PF00053">
    <property type="entry name" value="EGF_laminin"/>
    <property type="match status" value="5"/>
</dbReference>
<feature type="compositionally biased region" description="Polar residues" evidence="6">
    <location>
        <begin position="666"/>
        <end position="677"/>
    </location>
</feature>
<dbReference type="Ensembl" id="ENSPMGT00000023589.1">
    <property type="protein sequence ID" value="ENSPMGP00000022147.1"/>
    <property type="gene ID" value="ENSPMGG00000017929.1"/>
</dbReference>
<evidence type="ECO:0000256" key="7">
    <source>
        <dbReference type="SAM" id="Phobius"/>
    </source>
</evidence>
<keyword evidence="3" id="KW-0677">Repeat</keyword>
<dbReference type="PROSITE" id="PS50026">
    <property type="entry name" value="EGF_3"/>
    <property type="match status" value="4"/>
</dbReference>
<evidence type="ECO:0000256" key="4">
    <source>
        <dbReference type="ARBA" id="ARBA00023157"/>
    </source>
</evidence>
<feature type="disulfide bond" evidence="5">
    <location>
        <begin position="236"/>
        <end position="245"/>
    </location>
</feature>
<feature type="domain" description="EGF-like" evidence="8">
    <location>
        <begin position="211"/>
        <end position="246"/>
    </location>
</feature>
<protein>
    <recommendedName>
        <fullName evidence="8">EGF-like domain-containing protein</fullName>
    </recommendedName>
</protein>
<dbReference type="GO" id="GO:0005044">
    <property type="term" value="F:scavenger receptor activity"/>
    <property type="evidence" value="ECO:0007669"/>
    <property type="project" value="InterPro"/>
</dbReference>
<dbReference type="AlphaFoldDB" id="A0A3B4AY27"/>
<feature type="transmembrane region" description="Helical" evidence="7">
    <location>
        <begin position="489"/>
        <end position="512"/>
    </location>
</feature>
<keyword evidence="7" id="KW-0472">Membrane</keyword>
<dbReference type="SMART" id="SM00180">
    <property type="entry name" value="EGF_Lam"/>
    <property type="match status" value="7"/>
</dbReference>
<dbReference type="Proteomes" id="UP000261520">
    <property type="component" value="Unplaced"/>
</dbReference>
<evidence type="ECO:0000256" key="1">
    <source>
        <dbReference type="ARBA" id="ARBA00022536"/>
    </source>
</evidence>
<feature type="disulfide bond" evidence="5">
    <location>
        <begin position="367"/>
        <end position="376"/>
    </location>
</feature>
<dbReference type="Gene3D" id="2.170.300.10">
    <property type="entry name" value="Tie2 ligand-binding domain superfamily"/>
    <property type="match status" value="4"/>
</dbReference>
<keyword evidence="4 5" id="KW-1015">Disulfide bond</keyword>
<keyword evidence="2" id="KW-0732">Signal</keyword>
<keyword evidence="7" id="KW-0812">Transmembrane</keyword>
<dbReference type="PROSITE" id="PS01186">
    <property type="entry name" value="EGF_2"/>
    <property type="match status" value="1"/>
</dbReference>
<reference evidence="9" key="1">
    <citation type="submission" date="2025-08" db="UniProtKB">
        <authorList>
            <consortium name="Ensembl"/>
        </authorList>
    </citation>
    <scope>IDENTIFICATION</scope>
</reference>
<feature type="domain" description="EGF-like" evidence="8">
    <location>
        <begin position="347"/>
        <end position="377"/>
    </location>
</feature>
<dbReference type="InterPro" id="IPR000742">
    <property type="entry name" value="EGF"/>
</dbReference>
<dbReference type="FunFam" id="2.170.300.10:FF:000002">
    <property type="entry name" value="Multiple epidermal growth factor-like domains 10"/>
    <property type="match status" value="1"/>
</dbReference>
<evidence type="ECO:0000256" key="2">
    <source>
        <dbReference type="ARBA" id="ARBA00022729"/>
    </source>
</evidence>
<organism evidence="9 10">
    <name type="scientific">Periophthalmus magnuspinnatus</name>
    <dbReference type="NCBI Taxonomy" id="409849"/>
    <lineage>
        <taxon>Eukaryota</taxon>
        <taxon>Metazoa</taxon>
        <taxon>Chordata</taxon>
        <taxon>Craniata</taxon>
        <taxon>Vertebrata</taxon>
        <taxon>Euteleostomi</taxon>
        <taxon>Actinopterygii</taxon>
        <taxon>Neopterygii</taxon>
        <taxon>Teleostei</taxon>
        <taxon>Neoteleostei</taxon>
        <taxon>Acanthomorphata</taxon>
        <taxon>Gobiaria</taxon>
        <taxon>Gobiiformes</taxon>
        <taxon>Gobioidei</taxon>
        <taxon>Gobiidae</taxon>
        <taxon>Oxudercinae</taxon>
        <taxon>Periophthalmus</taxon>
    </lineage>
</organism>
<keyword evidence="7" id="KW-1133">Transmembrane helix</keyword>
<dbReference type="Pfam" id="PF12661">
    <property type="entry name" value="hEGF"/>
    <property type="match status" value="1"/>
</dbReference>
<keyword evidence="10" id="KW-1185">Reference proteome</keyword>
<feature type="domain" description="EGF-like" evidence="8">
    <location>
        <begin position="304"/>
        <end position="334"/>
    </location>
</feature>
<evidence type="ECO:0000259" key="8">
    <source>
        <dbReference type="PROSITE" id="PS50026"/>
    </source>
</evidence>
<evidence type="ECO:0000256" key="5">
    <source>
        <dbReference type="PROSITE-ProRule" id="PRU00076"/>
    </source>
</evidence>
<dbReference type="STRING" id="409849.ENSPMGP00000022147"/>
<dbReference type="PANTHER" id="PTHR24043">
    <property type="entry name" value="SCAVENGER RECEPTOR CLASS F"/>
    <property type="match status" value="1"/>
</dbReference>
<dbReference type="InterPro" id="IPR042635">
    <property type="entry name" value="MEGF10/SREC1/2-like"/>
</dbReference>
<dbReference type="FunFam" id="2.170.300.10:FF:000041">
    <property type="entry name" value="Tyrosine protein kinase receptor tie-1, putative"/>
    <property type="match status" value="1"/>
</dbReference>
<evidence type="ECO:0000256" key="6">
    <source>
        <dbReference type="SAM" id="MobiDB-lite"/>
    </source>
</evidence>
<dbReference type="SMART" id="SM00181">
    <property type="entry name" value="EGF"/>
    <property type="match status" value="8"/>
</dbReference>
<dbReference type="Gene3D" id="2.10.25.10">
    <property type="entry name" value="Laminin"/>
    <property type="match status" value="1"/>
</dbReference>
<dbReference type="PANTHER" id="PTHR24043:SF9">
    <property type="entry name" value="MULTIPLE EGF LIKE DOMAINS 11"/>
    <property type="match status" value="1"/>
</dbReference>
<feature type="disulfide bond" evidence="5">
    <location>
        <begin position="410"/>
        <end position="419"/>
    </location>
</feature>
<feature type="region of interest" description="Disordered" evidence="6">
    <location>
        <begin position="658"/>
        <end position="677"/>
    </location>
</feature>
<dbReference type="PROSITE" id="PS00022">
    <property type="entry name" value="EGF_1"/>
    <property type="match status" value="8"/>
</dbReference>
<dbReference type="InterPro" id="IPR002049">
    <property type="entry name" value="LE_dom"/>
</dbReference>
<evidence type="ECO:0000313" key="9">
    <source>
        <dbReference type="Ensembl" id="ENSPMGP00000022147.1"/>
    </source>
</evidence>
<feature type="domain" description="EGF-like" evidence="8">
    <location>
        <begin position="385"/>
        <end position="420"/>
    </location>
</feature>
<evidence type="ECO:0000256" key="3">
    <source>
        <dbReference type="ARBA" id="ARBA00022737"/>
    </source>
</evidence>
<reference evidence="9" key="2">
    <citation type="submission" date="2025-09" db="UniProtKB">
        <authorList>
            <consortium name="Ensembl"/>
        </authorList>
    </citation>
    <scope>IDENTIFICATION</scope>
</reference>
<evidence type="ECO:0000313" key="10">
    <source>
        <dbReference type="Proteomes" id="UP000261520"/>
    </source>
</evidence>
<dbReference type="InterPro" id="IPR013032">
    <property type="entry name" value="EGF-like_CS"/>
</dbReference>
<name>A0A3B4AY27_9GOBI</name>
<dbReference type="PRINTS" id="PR00011">
    <property type="entry name" value="EGFLAMININ"/>
</dbReference>
<accession>A0A3B4AY27</accession>
<sequence length="677" mass="72714">PPGLYGTNCTSSCSCQNHLSCSHIDGSCLCKEGTNHKLSNPLCAPGWQGVDCSLPCSSGSWGLFCNNSCLCENGADCDPANGTCVCAPGWRGELCTLPCPVSRTNTRHCLITFCKTHSLHFIYLKPMSTKSSALIGLVIIRIYRMIQKKAPTNTNFSCPVHFETLGHFGPECREPCDCLNSEGCDPETGHCHCLAGWTGVQCDSLCTEGRWGPNCSFTCSCENGGSCSPQEGTCTCAPGYRGTNCRRVCSSGWFGPRCSHSCPQCVHSSGSCHHITGLCDCLPGFYGALCNQVCPSGKFGKACAESCSCTNNGTCNPIDGSCQCYPGWIGLDCSKPCDAGWWGPDCIHSCNCHNGAVCNAVDGECDCGPGWTGLYCTQRCPSGFFGPHCSEVCRCQNGGDCDHITGLCSCRTGFIGNNCELKCPAGTFGYGCQQLCECMNNATCDYVTGTCYCSIGFKGIRCDQAALMMEELNPYTKISPALASERHSAGAVLGIVFLLLLILIMSALVLWFRYRQREKAQQAPSVTYNPALHLSNADYSLSGKNPLRENGNNFNNKVVFSNYMKGSLSSTCSLNSENPYATISESSGAVCKHSESSYVEMKSPAHQSHHGIHPIKNIYDMEPTISVIQAVSSYPQNLYDLPRNSHIPSHYDVLPVRPSPAHCSHTPPQGSPTSSLL</sequence>
<comment type="caution">
    <text evidence="5">Lacks conserved residue(s) required for the propagation of feature annotation.</text>
</comment>